<organism evidence="8">
    <name type="scientific">Aplanochytrium stocchinoi</name>
    <dbReference type="NCBI Taxonomy" id="215587"/>
    <lineage>
        <taxon>Eukaryota</taxon>
        <taxon>Sar</taxon>
        <taxon>Stramenopiles</taxon>
        <taxon>Bigyra</taxon>
        <taxon>Labyrinthulomycetes</taxon>
        <taxon>Thraustochytrida</taxon>
        <taxon>Thraustochytriidae</taxon>
        <taxon>Aplanochytrium</taxon>
    </lineage>
</organism>
<proteinExistence type="predicted"/>
<accession>A0A7S3LMZ8</accession>
<dbReference type="PROSITE" id="PS51032">
    <property type="entry name" value="AP2_ERF"/>
    <property type="match status" value="1"/>
</dbReference>
<keyword evidence="5" id="KW-0539">Nucleus</keyword>
<dbReference type="SUPFAM" id="SSF54171">
    <property type="entry name" value="DNA-binding domain"/>
    <property type="match status" value="1"/>
</dbReference>
<sequence>MQSKKRTRDDFSLAMPTAATAAGATQAWSVQPPPADWGKWDHLASPATAAHFNRLHTQTVGRQNTRPTGRHNAYTPSSDVSHLKYTTDDLAVIRNFKRFKRKGSSSKYKGVFYVKKEKKWRAQICLKGKKQYVGTFTNDRDAAIARDKRIRKLFGEVKELLNFAPPNPVATASIPVQHAYPPHPTMSAHQFQLPTNATTGRRSAERIQSHNDQHGVTMDNLTQFIKPGTMAQLHGGGDPTMIQPPTAYNYVSSAYGLHPTGNQTGNPRPTKRGRETTRSTGGAEYALEQGYHYGGNYTVAS</sequence>
<evidence type="ECO:0000313" key="8">
    <source>
        <dbReference type="EMBL" id="CAE0433964.1"/>
    </source>
</evidence>
<reference evidence="8" key="1">
    <citation type="submission" date="2021-01" db="EMBL/GenBank/DDBJ databases">
        <authorList>
            <person name="Corre E."/>
            <person name="Pelletier E."/>
            <person name="Niang G."/>
            <person name="Scheremetjew M."/>
            <person name="Finn R."/>
            <person name="Kale V."/>
            <person name="Holt S."/>
            <person name="Cochrane G."/>
            <person name="Meng A."/>
            <person name="Brown T."/>
            <person name="Cohen L."/>
        </authorList>
    </citation>
    <scope>NUCLEOTIDE SEQUENCE</scope>
    <source>
        <strain evidence="8">GSBS06</strain>
    </source>
</reference>
<gene>
    <name evidence="8" type="ORF">ASTO00021_LOCUS4276</name>
</gene>
<comment type="subcellular location">
    <subcellularLocation>
        <location evidence="1">Nucleus</location>
    </subcellularLocation>
</comment>
<dbReference type="InterPro" id="IPR016177">
    <property type="entry name" value="DNA-bd_dom_sf"/>
</dbReference>
<dbReference type="SMART" id="SM00380">
    <property type="entry name" value="AP2"/>
    <property type="match status" value="1"/>
</dbReference>
<dbReference type="GO" id="GO:0003677">
    <property type="term" value="F:DNA binding"/>
    <property type="evidence" value="ECO:0007669"/>
    <property type="project" value="UniProtKB-KW"/>
</dbReference>
<keyword evidence="3" id="KW-0238">DNA-binding</keyword>
<dbReference type="Gene3D" id="3.30.730.10">
    <property type="entry name" value="AP2/ERF domain"/>
    <property type="match status" value="1"/>
</dbReference>
<protein>
    <recommendedName>
        <fullName evidence="7">AP2/ERF domain-containing protein</fullName>
    </recommendedName>
</protein>
<dbReference type="InterPro" id="IPR036955">
    <property type="entry name" value="AP2/ERF_dom_sf"/>
</dbReference>
<dbReference type="InterPro" id="IPR001471">
    <property type="entry name" value="AP2/ERF_dom"/>
</dbReference>
<dbReference type="GO" id="GO:0005634">
    <property type="term" value="C:nucleus"/>
    <property type="evidence" value="ECO:0007669"/>
    <property type="project" value="UniProtKB-SubCell"/>
</dbReference>
<feature type="domain" description="AP2/ERF" evidence="7">
    <location>
        <begin position="107"/>
        <end position="164"/>
    </location>
</feature>
<feature type="region of interest" description="Disordered" evidence="6">
    <location>
        <begin position="258"/>
        <end position="282"/>
    </location>
</feature>
<dbReference type="GO" id="GO:0003700">
    <property type="term" value="F:DNA-binding transcription factor activity"/>
    <property type="evidence" value="ECO:0007669"/>
    <property type="project" value="InterPro"/>
</dbReference>
<name>A0A7S3LMZ8_9STRA</name>
<evidence type="ECO:0000259" key="7">
    <source>
        <dbReference type="PROSITE" id="PS51032"/>
    </source>
</evidence>
<keyword evidence="2" id="KW-0805">Transcription regulation</keyword>
<dbReference type="AlphaFoldDB" id="A0A7S3LMZ8"/>
<evidence type="ECO:0000256" key="2">
    <source>
        <dbReference type="ARBA" id="ARBA00023015"/>
    </source>
</evidence>
<dbReference type="EMBL" id="HBIN01005883">
    <property type="protein sequence ID" value="CAE0433964.1"/>
    <property type="molecule type" value="Transcribed_RNA"/>
</dbReference>
<evidence type="ECO:0000256" key="4">
    <source>
        <dbReference type="ARBA" id="ARBA00023163"/>
    </source>
</evidence>
<evidence type="ECO:0000256" key="3">
    <source>
        <dbReference type="ARBA" id="ARBA00023125"/>
    </source>
</evidence>
<evidence type="ECO:0000256" key="1">
    <source>
        <dbReference type="ARBA" id="ARBA00004123"/>
    </source>
</evidence>
<evidence type="ECO:0000256" key="6">
    <source>
        <dbReference type="SAM" id="MobiDB-lite"/>
    </source>
</evidence>
<evidence type="ECO:0000256" key="5">
    <source>
        <dbReference type="ARBA" id="ARBA00023242"/>
    </source>
</evidence>
<keyword evidence="4" id="KW-0804">Transcription</keyword>